<name>A0A0A3I9U0_9BACI</name>
<protein>
    <submittedName>
        <fullName evidence="1">Uncharacterized protein</fullName>
    </submittedName>
</protein>
<dbReference type="EMBL" id="JPVP01000060">
    <property type="protein sequence ID" value="KGR81484.1"/>
    <property type="molecule type" value="Genomic_DNA"/>
</dbReference>
<proteinExistence type="predicted"/>
<gene>
    <name evidence="1" type="ORF">CD32_19185</name>
</gene>
<accession>A0A0A3I9U0</accession>
<evidence type="ECO:0000313" key="2">
    <source>
        <dbReference type="Proteomes" id="UP000030437"/>
    </source>
</evidence>
<evidence type="ECO:0000313" key="1">
    <source>
        <dbReference type="EMBL" id="KGR81484.1"/>
    </source>
</evidence>
<reference evidence="1 2" key="1">
    <citation type="submission" date="2014-02" db="EMBL/GenBank/DDBJ databases">
        <title>Draft genome sequence of Lysinibacillus odysseyi NBRC 100172.</title>
        <authorList>
            <person name="Zhang F."/>
            <person name="Wang G."/>
            <person name="Zhang L."/>
        </authorList>
    </citation>
    <scope>NUCLEOTIDE SEQUENCE [LARGE SCALE GENOMIC DNA]</scope>
    <source>
        <strain evidence="1 2">NBRC 100172</strain>
    </source>
</reference>
<dbReference type="AlphaFoldDB" id="A0A0A3I9U0"/>
<comment type="caution">
    <text evidence="1">The sequence shown here is derived from an EMBL/GenBank/DDBJ whole genome shotgun (WGS) entry which is preliminary data.</text>
</comment>
<sequence length="112" mass="12910">MYSILYLFISIKAYGELYSYQRKSKRGMGAFEFTHKKTAFNSTGMVSQASPPWFLCQLKTEVACDSPVEIKLFSIQIYLLLGNGLQYKFMIMLATTLQITTALRKLIIRFRS</sequence>
<organism evidence="1 2">
    <name type="scientific">Lysinibacillus odysseyi 34hs-1 = NBRC 100172</name>
    <dbReference type="NCBI Taxonomy" id="1220589"/>
    <lineage>
        <taxon>Bacteria</taxon>
        <taxon>Bacillati</taxon>
        <taxon>Bacillota</taxon>
        <taxon>Bacilli</taxon>
        <taxon>Bacillales</taxon>
        <taxon>Bacillaceae</taxon>
        <taxon>Lysinibacillus</taxon>
    </lineage>
</organism>
<dbReference type="Proteomes" id="UP000030437">
    <property type="component" value="Unassembled WGS sequence"/>
</dbReference>
<keyword evidence="2" id="KW-1185">Reference proteome</keyword>